<reference evidence="2 3" key="1">
    <citation type="journal article" date="2019" name="Emerg. Microbes Infect.">
        <title>Comprehensive subspecies identification of 175 nontuberculous mycobacteria species based on 7547 genomic profiles.</title>
        <authorList>
            <person name="Matsumoto Y."/>
            <person name="Kinjo T."/>
            <person name="Motooka D."/>
            <person name="Nabeya D."/>
            <person name="Jung N."/>
            <person name="Uechi K."/>
            <person name="Horii T."/>
            <person name="Iida T."/>
            <person name="Fujita J."/>
            <person name="Nakamura S."/>
        </authorList>
    </citation>
    <scope>NUCLEOTIDE SEQUENCE [LARGE SCALE GENOMIC DNA]</scope>
    <source>
        <strain evidence="2 3">JCM 18538</strain>
    </source>
</reference>
<gene>
    <name evidence="2" type="ORF">MARA_11880</name>
</gene>
<sequence length="135" mass="13460">MNRSVVVLTALLALAPGTAAGPFTAHAELPPPGTPCSFTLSPPHVVPSPDGDVVTATVAPAGCLGPFSPRVSVVCVQRIDSTPQCSQGRGSGTAAVFTTHEPGAAYTSTGRGLGAVFDDASGPNWQLLGPITAVL</sequence>
<dbReference type="KEGG" id="marz:MARA_11880"/>
<dbReference type="AlphaFoldDB" id="A0A7I7RU26"/>
<evidence type="ECO:0000256" key="1">
    <source>
        <dbReference type="SAM" id="SignalP"/>
    </source>
</evidence>
<organism evidence="2 3">
    <name type="scientific">Mycolicibacterium arabiense</name>
    <dbReference type="NCBI Taxonomy" id="1286181"/>
    <lineage>
        <taxon>Bacteria</taxon>
        <taxon>Bacillati</taxon>
        <taxon>Actinomycetota</taxon>
        <taxon>Actinomycetes</taxon>
        <taxon>Mycobacteriales</taxon>
        <taxon>Mycobacteriaceae</taxon>
        <taxon>Mycolicibacterium</taxon>
    </lineage>
</organism>
<proteinExistence type="predicted"/>
<keyword evidence="3" id="KW-1185">Reference proteome</keyword>
<evidence type="ECO:0008006" key="4">
    <source>
        <dbReference type="Google" id="ProtNLM"/>
    </source>
</evidence>
<accession>A0A7I7RU26</accession>
<dbReference type="RefSeq" id="WP_163917611.1">
    <property type="nucleotide sequence ID" value="NZ_AP022593.1"/>
</dbReference>
<evidence type="ECO:0000313" key="2">
    <source>
        <dbReference type="EMBL" id="BBY47720.1"/>
    </source>
</evidence>
<name>A0A7I7RU26_9MYCO</name>
<protein>
    <recommendedName>
        <fullName evidence="4">Secreted protein</fullName>
    </recommendedName>
</protein>
<dbReference type="EMBL" id="AP022593">
    <property type="protein sequence ID" value="BBY47720.1"/>
    <property type="molecule type" value="Genomic_DNA"/>
</dbReference>
<evidence type="ECO:0000313" key="3">
    <source>
        <dbReference type="Proteomes" id="UP000467428"/>
    </source>
</evidence>
<keyword evidence="1" id="KW-0732">Signal</keyword>
<feature type="signal peptide" evidence="1">
    <location>
        <begin position="1"/>
        <end position="27"/>
    </location>
</feature>
<dbReference type="Proteomes" id="UP000467428">
    <property type="component" value="Chromosome"/>
</dbReference>
<feature type="chain" id="PRO_5029838200" description="Secreted protein" evidence="1">
    <location>
        <begin position="28"/>
        <end position="135"/>
    </location>
</feature>
<geneLocation type="plasmid" evidence="3">
    <name>pjcm18538 dna</name>
</geneLocation>